<comment type="catalytic activity">
    <reaction evidence="6">
        <text>1D-myo-inositol 1,4,5-trisphosphate + 2 ATP = 1D-myo-inositol 1,3,4,5,6-pentakisphosphate + 2 ADP + 2 H(+)</text>
        <dbReference type="Rhea" id="RHEA:32359"/>
        <dbReference type="ChEBI" id="CHEBI:15378"/>
        <dbReference type="ChEBI" id="CHEBI:30616"/>
        <dbReference type="ChEBI" id="CHEBI:57733"/>
        <dbReference type="ChEBI" id="CHEBI:203600"/>
        <dbReference type="ChEBI" id="CHEBI:456216"/>
        <dbReference type="EC" id="2.7.1.151"/>
    </reaction>
</comment>
<dbReference type="EMBL" id="JBJJXI010000045">
    <property type="protein sequence ID" value="KAL3401520.1"/>
    <property type="molecule type" value="Genomic_DNA"/>
</dbReference>
<evidence type="ECO:0000256" key="2">
    <source>
        <dbReference type="ARBA" id="ARBA00022679"/>
    </source>
</evidence>
<comment type="catalytic activity">
    <reaction evidence="7">
        <text>1D-myo-inositol 1,3,4,6-tetrakisphosphate + ATP = 1D-myo-inositol 1,3,4,5,6-pentakisphosphate + ADP + H(+)</text>
        <dbReference type="Rhea" id="RHEA:12717"/>
        <dbReference type="ChEBI" id="CHEBI:15378"/>
        <dbReference type="ChEBI" id="CHEBI:30616"/>
        <dbReference type="ChEBI" id="CHEBI:57660"/>
        <dbReference type="ChEBI" id="CHEBI:57733"/>
        <dbReference type="ChEBI" id="CHEBI:456216"/>
        <dbReference type="EC" id="2.7.1.140"/>
    </reaction>
</comment>
<keyword evidence="5" id="KW-0067">ATP-binding</keyword>
<dbReference type="GO" id="GO:0005524">
    <property type="term" value="F:ATP binding"/>
    <property type="evidence" value="ECO:0007669"/>
    <property type="project" value="UniProtKB-KW"/>
</dbReference>
<comment type="caution">
    <text evidence="10">The sequence shown here is derived from an EMBL/GenBank/DDBJ whole genome shotgun (WGS) entry which is preliminary data.</text>
</comment>
<evidence type="ECO:0000256" key="7">
    <source>
        <dbReference type="ARBA" id="ARBA00036525"/>
    </source>
</evidence>
<dbReference type="SUPFAM" id="SSF56104">
    <property type="entry name" value="SAICAR synthase-like"/>
    <property type="match status" value="1"/>
</dbReference>
<feature type="region of interest" description="Disordered" evidence="9">
    <location>
        <begin position="347"/>
        <end position="369"/>
    </location>
</feature>
<dbReference type="AlphaFoldDB" id="A0ABD2X8Q7"/>
<dbReference type="Gene3D" id="3.30.470.160">
    <property type="entry name" value="Inositol polyphosphate kinase"/>
    <property type="match status" value="1"/>
</dbReference>
<reference evidence="10 11" key="1">
    <citation type="journal article" date="2024" name="bioRxiv">
        <title>A reference genome for Trichogramma kaykai: A tiny desert-dwelling parasitoid wasp with competing sex-ratio distorters.</title>
        <authorList>
            <person name="Culotta J."/>
            <person name="Lindsey A.R."/>
        </authorList>
    </citation>
    <scope>NUCLEOTIDE SEQUENCE [LARGE SCALE GENOMIC DNA]</scope>
    <source>
        <strain evidence="10 11">KSX58</strain>
    </source>
</reference>
<dbReference type="Proteomes" id="UP001627154">
    <property type="component" value="Unassembled WGS sequence"/>
</dbReference>
<feature type="region of interest" description="Disordered" evidence="9">
    <location>
        <begin position="1"/>
        <end position="48"/>
    </location>
</feature>
<evidence type="ECO:0000256" key="1">
    <source>
        <dbReference type="ARBA" id="ARBA00007374"/>
    </source>
</evidence>
<feature type="compositionally biased region" description="Polar residues" evidence="9">
    <location>
        <begin position="39"/>
        <end position="48"/>
    </location>
</feature>
<sequence>MRNRKHRFESSDSKRRADKMTSPKGDEEQLQFDDEVSPKKSSPINASNFRKLLPHGTVLLESQVSGHKFDLDKNRIGMLKDTNGRVFKPIDKPALGEREIAFYENLKVSGNPTDGELKRFAPAYYGTKEMKVLDKTVKFIELEDVTDGMAEPCVMDVKIGRRTWDGLASPEKRAAEDRKYAATKEAYGFCIPGFQVYKLPTGELQKYDKDYGKKLNEDSLVEALEIFLNGNKDRGPCRDLVLRLVSILWKILALFRDQRRYRFYSSSLLLVYDAKRLRHHLHRQLNNSPVESLLRSPISRGKSFCGSPVGRSLGSLNHLGKTAPIPSPQSSRVFSFQIPGSPKLEQTTRFHSSLTRSPRSGSPARSPMLSTFDRIRGITRSISLQNCENYPDKIVSPETKDAALGSMDVPSPQQRSEVQVPKLCRTHSYSNNFENDLMEMKEDYAAVLSELCSSCEEKQNWVRVYMIDFAHVFPILDSEHDTNYLEGIENLIKLLERFL</sequence>
<feature type="compositionally biased region" description="Basic and acidic residues" evidence="9">
    <location>
        <begin position="8"/>
        <end position="27"/>
    </location>
</feature>
<dbReference type="Pfam" id="PF03770">
    <property type="entry name" value="IPK"/>
    <property type="match status" value="1"/>
</dbReference>
<organism evidence="10 11">
    <name type="scientific">Trichogramma kaykai</name>
    <dbReference type="NCBI Taxonomy" id="54128"/>
    <lineage>
        <taxon>Eukaryota</taxon>
        <taxon>Metazoa</taxon>
        <taxon>Ecdysozoa</taxon>
        <taxon>Arthropoda</taxon>
        <taxon>Hexapoda</taxon>
        <taxon>Insecta</taxon>
        <taxon>Pterygota</taxon>
        <taxon>Neoptera</taxon>
        <taxon>Endopterygota</taxon>
        <taxon>Hymenoptera</taxon>
        <taxon>Apocrita</taxon>
        <taxon>Proctotrupomorpha</taxon>
        <taxon>Chalcidoidea</taxon>
        <taxon>Trichogrammatidae</taxon>
        <taxon>Trichogramma</taxon>
    </lineage>
</organism>
<evidence type="ECO:0000256" key="5">
    <source>
        <dbReference type="ARBA" id="ARBA00022840"/>
    </source>
</evidence>
<name>A0ABD2X8Q7_9HYME</name>
<protein>
    <recommendedName>
        <fullName evidence="8">Kinase</fullName>
        <ecNumber evidence="8">2.7.-.-</ecNumber>
    </recommendedName>
</protein>
<dbReference type="InterPro" id="IPR038286">
    <property type="entry name" value="IPK_sf"/>
</dbReference>
<evidence type="ECO:0000313" key="10">
    <source>
        <dbReference type="EMBL" id="KAL3401520.1"/>
    </source>
</evidence>
<evidence type="ECO:0000256" key="6">
    <source>
        <dbReference type="ARBA" id="ARBA00036164"/>
    </source>
</evidence>
<dbReference type="InterPro" id="IPR005522">
    <property type="entry name" value="IPK"/>
</dbReference>
<accession>A0ABD2X8Q7</accession>
<dbReference type="PANTHER" id="PTHR12400:SF51">
    <property type="entry name" value="INOSITOL POLYPHOSPHATE MULTIKINASE"/>
    <property type="match status" value="1"/>
</dbReference>
<evidence type="ECO:0000313" key="11">
    <source>
        <dbReference type="Proteomes" id="UP001627154"/>
    </source>
</evidence>
<dbReference type="GO" id="GO:0016301">
    <property type="term" value="F:kinase activity"/>
    <property type="evidence" value="ECO:0007669"/>
    <property type="project" value="UniProtKB-KW"/>
</dbReference>
<keyword evidence="4 8" id="KW-0418">Kinase</keyword>
<keyword evidence="3" id="KW-0547">Nucleotide-binding</keyword>
<keyword evidence="2 8" id="KW-0808">Transferase</keyword>
<evidence type="ECO:0000256" key="3">
    <source>
        <dbReference type="ARBA" id="ARBA00022741"/>
    </source>
</evidence>
<dbReference type="EC" id="2.7.-.-" evidence="8"/>
<feature type="compositionally biased region" description="Low complexity" evidence="9">
    <location>
        <begin position="356"/>
        <end position="367"/>
    </location>
</feature>
<dbReference type="PANTHER" id="PTHR12400">
    <property type="entry name" value="INOSITOL POLYPHOSPHATE KINASE"/>
    <property type="match status" value="1"/>
</dbReference>
<evidence type="ECO:0000256" key="8">
    <source>
        <dbReference type="RuleBase" id="RU363090"/>
    </source>
</evidence>
<keyword evidence="11" id="KW-1185">Reference proteome</keyword>
<comment type="similarity">
    <text evidence="1 8">Belongs to the inositol phosphokinase (IPK) family.</text>
</comment>
<proteinExistence type="inferred from homology"/>
<evidence type="ECO:0000256" key="4">
    <source>
        <dbReference type="ARBA" id="ARBA00022777"/>
    </source>
</evidence>
<evidence type="ECO:0000256" key="9">
    <source>
        <dbReference type="SAM" id="MobiDB-lite"/>
    </source>
</evidence>
<gene>
    <name evidence="10" type="ORF">TKK_005344</name>
</gene>